<dbReference type="Gene3D" id="3.40.50.300">
    <property type="entry name" value="P-loop containing nucleotide triphosphate hydrolases"/>
    <property type="match status" value="1"/>
</dbReference>
<dbReference type="SUPFAM" id="SSF52540">
    <property type="entry name" value="P-loop containing nucleoside triphosphate hydrolases"/>
    <property type="match status" value="1"/>
</dbReference>
<keyword evidence="3" id="KW-0540">Nuclease</keyword>
<dbReference type="CDD" id="cd01026">
    <property type="entry name" value="TOPRIM_OLD"/>
    <property type="match status" value="1"/>
</dbReference>
<evidence type="ECO:0000259" key="2">
    <source>
        <dbReference type="Pfam" id="PF20469"/>
    </source>
</evidence>
<gene>
    <name evidence="3" type="ORF">SAMN04488552_3204</name>
</gene>
<dbReference type="PANTHER" id="PTHR43581:SF2">
    <property type="entry name" value="EXCINUCLEASE ATPASE SUBUNIT"/>
    <property type="match status" value="1"/>
</dbReference>
<dbReference type="Pfam" id="PF20469">
    <property type="entry name" value="OLD-like_TOPRIM"/>
    <property type="match status" value="1"/>
</dbReference>
<keyword evidence="3" id="KW-0255">Endonuclease</keyword>
<accession>A0A1H1SB46</accession>
<organism evidence="3 4">
    <name type="scientific">Christiangramia echinicola</name>
    <dbReference type="NCBI Taxonomy" id="279359"/>
    <lineage>
        <taxon>Bacteria</taxon>
        <taxon>Pseudomonadati</taxon>
        <taxon>Bacteroidota</taxon>
        <taxon>Flavobacteriia</taxon>
        <taxon>Flavobacteriales</taxon>
        <taxon>Flavobacteriaceae</taxon>
        <taxon>Christiangramia</taxon>
    </lineage>
</organism>
<proteinExistence type="predicted"/>
<feature type="domain" description="Endonuclease GajA/Old nuclease/RecF-like AAA" evidence="1">
    <location>
        <begin position="1"/>
        <end position="388"/>
    </location>
</feature>
<dbReference type="Pfam" id="PF13175">
    <property type="entry name" value="AAA_15"/>
    <property type="match status" value="1"/>
</dbReference>
<dbReference type="GO" id="GO:0004519">
    <property type="term" value="F:endonuclease activity"/>
    <property type="evidence" value="ECO:0007669"/>
    <property type="project" value="UniProtKB-KW"/>
</dbReference>
<dbReference type="InterPro" id="IPR051396">
    <property type="entry name" value="Bact_Antivir_Def_Nuclease"/>
</dbReference>
<evidence type="ECO:0000313" key="4">
    <source>
        <dbReference type="Proteomes" id="UP000198858"/>
    </source>
</evidence>
<evidence type="ECO:0000259" key="1">
    <source>
        <dbReference type="Pfam" id="PF13175"/>
    </source>
</evidence>
<reference evidence="3 4" key="1">
    <citation type="submission" date="2016-10" db="EMBL/GenBank/DDBJ databases">
        <authorList>
            <person name="Varghese N."/>
            <person name="Submissions S."/>
        </authorList>
    </citation>
    <scope>NUCLEOTIDE SEQUENCE [LARGE SCALE GENOMIC DNA]</scope>
    <source>
        <strain evidence="3 4">Mar_2010_102</strain>
    </source>
</reference>
<dbReference type="InterPro" id="IPR041685">
    <property type="entry name" value="AAA_GajA/Old/RecF-like"/>
</dbReference>
<dbReference type="InterPro" id="IPR034139">
    <property type="entry name" value="TOPRIM_OLD"/>
</dbReference>
<sequence length="704" mass="80306">MHISSLSIRNFRNFYNSKFIFKKGINTIIGENGSGKTNLFFALRVLIDDKLPRYIRFYESDFNRSLGKWAGHWMILAVTFEELDASEEAQVLAVQSSGDMEGNKNTGSYSVYFRPKYQFRKELYDYSQTAGKTVEGLQLYLDKLTVDDYETSYLCRGTGDFSDDEIYKKYVGDFEAVKFPNPDNKEELIFGTFLPREISVHNEVSCTFIKALRDVESDLRSYSTNPLINLLRGKEKTVEISKQTDIIKSIDKLNDQISSLKEVKEVKDGIDKSIKEAVGTTYGPNIDVKSELPNDMEKLLQSLKLWVGDPDEEGYMGKIWELSLGGANMIYLSLKLLEYEKIRTDRIANFLLIEEPEAHIHTHIQKTLFDNVQTNKTQVIISTHSTHISSVSRISSVNILSRGKKQTLVYQPANNLDDEYITRAERYLDAIRSNLLFAKGVVLVEGDAEQILIPQMFKKVFGISLDEIGVSLVNIGSTGFKNVARLFHNDRIKKNCAILTDLDASIVDLPANENEDSTYQKHCRASQVSGAERKEKLDKFCKNNDFLNPFYSDYTFEVDFLMNGNSHEFVESLDEIFKQQAAIDSSKKKLQDKSVSVAGVEVLRLADKKGKGWLALVVADNLVYNTYIPDYILRAVAFASAHLNNATKAKTAKYRLRKIGRSKFDEYFETAKKTSFKGKDDQEVIDEYVASFPNDQFTKFLWYL</sequence>
<dbReference type="RefSeq" id="WP_089663754.1">
    <property type="nucleotide sequence ID" value="NZ_LT629745.1"/>
</dbReference>
<keyword evidence="3" id="KW-0378">Hydrolase</keyword>
<keyword evidence="4" id="KW-1185">Reference proteome</keyword>
<dbReference type="InterPro" id="IPR027417">
    <property type="entry name" value="P-loop_NTPase"/>
</dbReference>
<evidence type="ECO:0000313" key="3">
    <source>
        <dbReference type="EMBL" id="SDS45184.1"/>
    </source>
</evidence>
<dbReference type="STRING" id="1250231.SAMN04488552_3204"/>
<dbReference type="Proteomes" id="UP000198858">
    <property type="component" value="Chromosome I"/>
</dbReference>
<protein>
    <submittedName>
        <fullName evidence="3">Predicted ATP-dependent endonuclease of the OLD family, contains P-loop ATPase and TOPRIM domains</fullName>
    </submittedName>
</protein>
<name>A0A1H1SB46_9FLAO</name>
<feature type="domain" description="OLD protein-like TOPRIM" evidence="2">
    <location>
        <begin position="436"/>
        <end position="503"/>
    </location>
</feature>
<dbReference type="AlphaFoldDB" id="A0A1H1SB46"/>
<dbReference type="EMBL" id="LT629745">
    <property type="protein sequence ID" value="SDS45184.1"/>
    <property type="molecule type" value="Genomic_DNA"/>
</dbReference>
<dbReference type="PANTHER" id="PTHR43581">
    <property type="entry name" value="ATP/GTP PHOSPHATASE"/>
    <property type="match status" value="1"/>
</dbReference>